<dbReference type="Pfam" id="PF08346">
    <property type="entry name" value="AntA"/>
    <property type="match status" value="1"/>
</dbReference>
<evidence type="ECO:0000313" key="3">
    <source>
        <dbReference type="Proteomes" id="UP000248886"/>
    </source>
</evidence>
<comment type="caution">
    <text evidence="2">The sequence shown here is derived from an EMBL/GenBank/DDBJ whole genome shotgun (WGS) entry which is preliminary data.</text>
</comment>
<protein>
    <recommendedName>
        <fullName evidence="1">AntA/AntB antirepressor domain-containing protein</fullName>
    </recommendedName>
</protein>
<organism evidence="2 3">
    <name type="scientific">Acidithiobacillus ferrooxidans</name>
    <name type="common">Thiobacillus ferrooxidans</name>
    <dbReference type="NCBI Taxonomy" id="920"/>
    <lineage>
        <taxon>Bacteria</taxon>
        <taxon>Pseudomonadati</taxon>
        <taxon>Pseudomonadota</taxon>
        <taxon>Acidithiobacillia</taxon>
        <taxon>Acidithiobacillales</taxon>
        <taxon>Acidithiobacillaceae</taxon>
        <taxon>Acidithiobacillus</taxon>
    </lineage>
</organism>
<accession>A0A2W1K533</accession>
<name>A0A2W1K533_ACIFR</name>
<feature type="domain" description="AntA/AntB antirepressor" evidence="1">
    <location>
        <begin position="23"/>
        <end position="95"/>
    </location>
</feature>
<dbReference type="OrthoDB" id="79831at2"/>
<reference evidence="2 3" key="1">
    <citation type="submission" date="2018-06" db="EMBL/GenBank/DDBJ databases">
        <title>Draft sequence of Acidithiobacillus ferrooxidans CCM 4253.</title>
        <authorList>
            <person name="Moya-Beltran A."/>
            <person name="Castro M."/>
            <person name="Covarrubias P.C."/>
            <person name="Issotta F."/>
            <person name="Janiczek O."/>
            <person name="Mandl M."/>
            <person name="Kucera J."/>
            <person name="Quatrini R."/>
        </authorList>
    </citation>
    <scope>NUCLEOTIDE SEQUENCE [LARGE SCALE GENOMIC DNA]</scope>
    <source>
        <strain evidence="2 3">CCM 4253</strain>
    </source>
</reference>
<dbReference type="PANTHER" id="PTHR36180:SF1">
    <property type="entry name" value="ANTA_ANTB ANTIREPRESSOR DOMAIN-CONTAINING PROTEIN"/>
    <property type="match status" value="1"/>
</dbReference>
<proteinExistence type="predicted"/>
<dbReference type="InterPro" id="IPR013557">
    <property type="entry name" value="AntA/B_antirep"/>
</dbReference>
<evidence type="ECO:0000313" key="2">
    <source>
        <dbReference type="EMBL" id="PZD81819.1"/>
    </source>
</evidence>
<dbReference type="Proteomes" id="UP000248886">
    <property type="component" value="Unassembled WGS sequence"/>
</dbReference>
<dbReference type="PANTHER" id="PTHR36180">
    <property type="entry name" value="DNA-BINDING PROTEIN-RELATED-RELATED"/>
    <property type="match status" value="1"/>
</dbReference>
<evidence type="ECO:0000259" key="1">
    <source>
        <dbReference type="Pfam" id="PF08346"/>
    </source>
</evidence>
<sequence length="266" mass="30108">MNTNTALIPITEGAIQGRAQPLCNARDLHAFLGVRAYFAHWIKRRIQLHGFVEGEDFSIFDLPNLANQNERGGDRRSVEYHLTIEAAKHIAMAEHTEKGKEARDYFIECERIAHQLPPSAEEVPAIDQGLVYSQPLCLLIQPQADITCVMPDGRLQTFGWQDRNAHHHLVIGTPWALDHILQGQAPIPHYTLFGTPLWFDLLGRRALMAVGEAHTPTRKDLQPLPAAKSLIIAREFETHTLYEDMGYSVARYLVPREPDCGTYKLF</sequence>
<gene>
    <name evidence="2" type="ORF">DN052_01715</name>
</gene>
<dbReference type="RefSeq" id="WP_054608768.1">
    <property type="nucleotide sequence ID" value="NZ_AP025160.1"/>
</dbReference>
<dbReference type="EMBL" id="QKQP01000001">
    <property type="protein sequence ID" value="PZD81819.1"/>
    <property type="molecule type" value="Genomic_DNA"/>
</dbReference>
<dbReference type="AlphaFoldDB" id="A0A2W1K533"/>